<dbReference type="InterPro" id="IPR011006">
    <property type="entry name" value="CheY-like_superfamily"/>
</dbReference>
<evidence type="ECO:0000313" key="14">
    <source>
        <dbReference type="Proteomes" id="UP000235025"/>
    </source>
</evidence>
<comment type="catalytic activity">
    <reaction evidence="1">
        <text>ATP + protein L-histidine = ADP + protein N-phospho-L-histidine.</text>
        <dbReference type="EC" id="2.7.13.3"/>
    </reaction>
</comment>
<organism evidence="13 14">
    <name type="scientific">Fischerella thermalis CCMEE 5268</name>
    <dbReference type="NCBI Taxonomy" id="2019662"/>
    <lineage>
        <taxon>Bacteria</taxon>
        <taxon>Bacillati</taxon>
        <taxon>Cyanobacteriota</taxon>
        <taxon>Cyanophyceae</taxon>
        <taxon>Nostocales</taxon>
        <taxon>Hapalosiphonaceae</taxon>
        <taxon>Fischerella</taxon>
    </lineage>
</organism>
<dbReference type="InterPro" id="IPR002545">
    <property type="entry name" value="CheW-lke_dom"/>
</dbReference>
<keyword evidence="5 13" id="KW-0418">Kinase</keyword>
<dbReference type="RefSeq" id="WP_102170950.1">
    <property type="nucleotide sequence ID" value="NZ_NMQA01000003.1"/>
</dbReference>
<dbReference type="Pfam" id="PF02518">
    <property type="entry name" value="HATPase_c"/>
    <property type="match status" value="1"/>
</dbReference>
<dbReference type="PROSITE" id="PS50110">
    <property type="entry name" value="RESPONSE_REGULATORY"/>
    <property type="match status" value="1"/>
</dbReference>
<dbReference type="SUPFAM" id="SSF47226">
    <property type="entry name" value="Histidine-containing phosphotransfer domain, HPT domain"/>
    <property type="match status" value="1"/>
</dbReference>
<dbReference type="InterPro" id="IPR036641">
    <property type="entry name" value="HPT_dom_sf"/>
</dbReference>
<dbReference type="PROSITE" id="PS50851">
    <property type="entry name" value="CHEW"/>
    <property type="match status" value="1"/>
</dbReference>
<evidence type="ECO:0000313" key="13">
    <source>
        <dbReference type="EMBL" id="PMB01232.1"/>
    </source>
</evidence>
<evidence type="ECO:0000256" key="3">
    <source>
        <dbReference type="ARBA" id="ARBA00022553"/>
    </source>
</evidence>
<dbReference type="GO" id="GO:0005737">
    <property type="term" value="C:cytoplasm"/>
    <property type="evidence" value="ECO:0007669"/>
    <property type="project" value="InterPro"/>
</dbReference>
<dbReference type="PROSITE" id="PS50894">
    <property type="entry name" value="HPT"/>
    <property type="match status" value="1"/>
</dbReference>
<evidence type="ECO:0000256" key="5">
    <source>
        <dbReference type="ARBA" id="ARBA00022777"/>
    </source>
</evidence>
<reference evidence="13 14" key="1">
    <citation type="submission" date="2017-07" db="EMBL/GenBank/DDBJ databases">
        <title>Genomes of Fischerella (Mastigocladus) sp. strains.</title>
        <authorList>
            <person name="Miller S.R."/>
        </authorList>
    </citation>
    <scope>NUCLEOTIDE SEQUENCE [LARGE SCALE GENOMIC DNA]</scope>
    <source>
        <strain evidence="13 14">CCMEE 5268</strain>
    </source>
</reference>
<dbReference type="SMART" id="SM00073">
    <property type="entry name" value="HPT"/>
    <property type="match status" value="1"/>
</dbReference>
<gene>
    <name evidence="13" type="ORF">CEN50_00175</name>
</gene>
<feature type="modified residue" description="4-aspartylphosphate" evidence="8">
    <location>
        <position position="698"/>
    </location>
</feature>
<dbReference type="Gene3D" id="1.20.120.160">
    <property type="entry name" value="HPT domain"/>
    <property type="match status" value="1"/>
</dbReference>
<dbReference type="Gene3D" id="3.30.565.10">
    <property type="entry name" value="Histidine kinase-like ATPase, C-terminal domain"/>
    <property type="match status" value="1"/>
</dbReference>
<dbReference type="GO" id="GO:0000155">
    <property type="term" value="F:phosphorelay sensor kinase activity"/>
    <property type="evidence" value="ECO:0007669"/>
    <property type="project" value="InterPro"/>
</dbReference>
<dbReference type="PRINTS" id="PR00344">
    <property type="entry name" value="BCTRLSENSOR"/>
</dbReference>
<evidence type="ECO:0000256" key="1">
    <source>
        <dbReference type="ARBA" id="ARBA00000085"/>
    </source>
</evidence>
<dbReference type="SMART" id="SM01231">
    <property type="entry name" value="H-kinase_dim"/>
    <property type="match status" value="1"/>
</dbReference>
<feature type="domain" description="Response regulatory" evidence="10">
    <location>
        <begin position="649"/>
        <end position="765"/>
    </location>
</feature>
<dbReference type="InterPro" id="IPR003594">
    <property type="entry name" value="HATPase_dom"/>
</dbReference>
<feature type="domain" description="Histidine kinase" evidence="9">
    <location>
        <begin position="240"/>
        <end position="486"/>
    </location>
</feature>
<dbReference type="Pfam" id="PF00072">
    <property type="entry name" value="Response_reg"/>
    <property type="match status" value="1"/>
</dbReference>
<dbReference type="Proteomes" id="UP000235025">
    <property type="component" value="Unassembled WGS sequence"/>
</dbReference>
<dbReference type="InterPro" id="IPR036890">
    <property type="entry name" value="HATPase_C_sf"/>
</dbReference>
<dbReference type="SMART" id="SM00448">
    <property type="entry name" value="REC"/>
    <property type="match status" value="1"/>
</dbReference>
<dbReference type="FunFam" id="3.30.565.10:FF:000016">
    <property type="entry name" value="Chemotaxis protein CheA, putative"/>
    <property type="match status" value="1"/>
</dbReference>
<dbReference type="Gene3D" id="1.10.287.560">
    <property type="entry name" value="Histidine kinase CheA-like, homodimeric domain"/>
    <property type="match status" value="1"/>
</dbReference>
<feature type="domain" description="CheW-like" evidence="11">
    <location>
        <begin position="488"/>
        <end position="630"/>
    </location>
</feature>
<dbReference type="SUPFAM" id="SSF50341">
    <property type="entry name" value="CheW-like"/>
    <property type="match status" value="1"/>
</dbReference>
<dbReference type="InterPro" id="IPR004105">
    <property type="entry name" value="CheA-like_dim"/>
</dbReference>
<dbReference type="GO" id="GO:0006935">
    <property type="term" value="P:chemotaxis"/>
    <property type="evidence" value="ECO:0007669"/>
    <property type="project" value="InterPro"/>
</dbReference>
<proteinExistence type="predicted"/>
<dbReference type="PROSITE" id="PS50109">
    <property type="entry name" value="HIS_KIN"/>
    <property type="match status" value="1"/>
</dbReference>
<dbReference type="InterPro" id="IPR051315">
    <property type="entry name" value="Bact_Chemotaxis_CheA"/>
</dbReference>
<dbReference type="AlphaFoldDB" id="A0A2N6KMM7"/>
<accession>A0A2N6KMM7</accession>
<dbReference type="InterPro" id="IPR005467">
    <property type="entry name" value="His_kinase_dom"/>
</dbReference>
<dbReference type="CDD" id="cd00088">
    <property type="entry name" value="HPT"/>
    <property type="match status" value="1"/>
</dbReference>
<evidence type="ECO:0000259" key="9">
    <source>
        <dbReference type="PROSITE" id="PS50109"/>
    </source>
</evidence>
<dbReference type="PANTHER" id="PTHR43395:SF1">
    <property type="entry name" value="CHEMOTAXIS PROTEIN CHEA"/>
    <property type="match status" value="1"/>
</dbReference>
<evidence type="ECO:0000259" key="10">
    <source>
        <dbReference type="PROSITE" id="PS50110"/>
    </source>
</evidence>
<keyword evidence="3 8" id="KW-0597">Phosphoprotein</keyword>
<evidence type="ECO:0000256" key="4">
    <source>
        <dbReference type="ARBA" id="ARBA00022679"/>
    </source>
</evidence>
<dbReference type="SUPFAM" id="SSF52172">
    <property type="entry name" value="CheY-like"/>
    <property type="match status" value="1"/>
</dbReference>
<dbReference type="Pfam" id="PF01627">
    <property type="entry name" value="Hpt"/>
    <property type="match status" value="1"/>
</dbReference>
<dbReference type="Gene3D" id="3.40.50.2300">
    <property type="match status" value="1"/>
</dbReference>
<evidence type="ECO:0000256" key="7">
    <source>
        <dbReference type="PROSITE-ProRule" id="PRU00110"/>
    </source>
</evidence>
<sequence length="771" mass="86148">MIENEKYRHLYKIASDDHIQKIEAGLLHLEKHPQDQAKLEQLLREIHSLKGDSRMLGVDDVETIAHQMEEIIATVQQGERVLTPQVFDCLYLGLDAVRKIAHEAVTGESMGISIFHVLAQLMGAQSNDSWAEIEEESAESELAAFAQFIAEQPVVNYEAELVQEPVIPTTDTFTQVSDNYQIDTIHVESQKLDQLLTQAGELVVTNSQFADWLTEIDQLLMLWKIWKREAFVSRLALNQLRRHWHSNELQLIQDFYNLVETRLEQLGTSLNQLRNRTFDDTTKLEIVSNELASGIYSLRLLPFSDIFNIFARTVRDLAKQQGKEVNLVIEGGETKVDKRILEQMKDPLMHILRNAIDHGIETCQERRLLAKSSTATICLRGYQSGSTVTIEVSDDGRGLDVEAIKQAAIRRDICSSEELARMSTAEIQALIFAPGFSTREDVTEISGRGVGLDVVRANVERLKGNIEVEFTPGKGCLFRITLNSSLATTNVLIMEVNQNPYAIPVEFVEKMLLVAPQEVFATETSQTILFEDQPVSVVWLADLLGLPVKAPTSTKALLFATKTIPCIILRIGSERLALLVDTLLEKQDIVLKPQSQLLAGMPNISGATILGNGKVCLVLNPIDLFKLAKKTTISITVKELAEQAQLRQKILLVEDSIPIRTQMQQILEDAGYEVTAAEDGEDGFNKLQADTFAAVISDVQMPNLDGLGLTTKIRQLPEYKDLPVILVTTLASEEHKRKGVEAGANAYITKSNFKQGAFLDTLRRLMLNDNI</sequence>
<dbReference type="EMBL" id="NMQA01000003">
    <property type="protein sequence ID" value="PMB01232.1"/>
    <property type="molecule type" value="Genomic_DNA"/>
</dbReference>
<dbReference type="Pfam" id="PF02895">
    <property type="entry name" value="H-kinase_dim"/>
    <property type="match status" value="1"/>
</dbReference>
<dbReference type="CDD" id="cd16916">
    <property type="entry name" value="HATPase_CheA-like"/>
    <property type="match status" value="1"/>
</dbReference>
<keyword evidence="6" id="KW-0902">Two-component regulatory system</keyword>
<dbReference type="SMART" id="SM00260">
    <property type="entry name" value="CheW"/>
    <property type="match status" value="1"/>
</dbReference>
<dbReference type="Gene3D" id="2.30.30.40">
    <property type="entry name" value="SH3 Domains"/>
    <property type="match status" value="1"/>
</dbReference>
<dbReference type="SUPFAM" id="SSF55874">
    <property type="entry name" value="ATPase domain of HSP90 chaperone/DNA topoisomerase II/histidine kinase"/>
    <property type="match status" value="1"/>
</dbReference>
<dbReference type="EC" id="2.7.13.3" evidence="2"/>
<evidence type="ECO:0000259" key="12">
    <source>
        <dbReference type="PROSITE" id="PS50894"/>
    </source>
</evidence>
<dbReference type="SMART" id="SM00387">
    <property type="entry name" value="HATPase_c"/>
    <property type="match status" value="1"/>
</dbReference>
<dbReference type="InterPro" id="IPR001789">
    <property type="entry name" value="Sig_transdc_resp-reg_receiver"/>
</dbReference>
<evidence type="ECO:0000256" key="8">
    <source>
        <dbReference type="PROSITE-ProRule" id="PRU00169"/>
    </source>
</evidence>
<keyword evidence="4" id="KW-0808">Transferase</keyword>
<dbReference type="InterPro" id="IPR004358">
    <property type="entry name" value="Sig_transdc_His_kin-like_C"/>
</dbReference>
<dbReference type="PANTHER" id="PTHR43395">
    <property type="entry name" value="SENSOR HISTIDINE KINASE CHEA"/>
    <property type="match status" value="1"/>
</dbReference>
<dbReference type="InterPro" id="IPR036061">
    <property type="entry name" value="CheW-like_dom_sf"/>
</dbReference>
<dbReference type="Pfam" id="PF01584">
    <property type="entry name" value="CheW"/>
    <property type="match status" value="1"/>
</dbReference>
<evidence type="ECO:0000259" key="11">
    <source>
        <dbReference type="PROSITE" id="PS50851"/>
    </source>
</evidence>
<dbReference type="InterPro" id="IPR008207">
    <property type="entry name" value="Sig_transdc_His_kin_Hpt_dom"/>
</dbReference>
<name>A0A2N6KMM7_9CYAN</name>
<protein>
    <recommendedName>
        <fullName evidence="2">histidine kinase</fullName>
        <ecNumber evidence="2">2.7.13.3</ecNumber>
    </recommendedName>
</protein>
<evidence type="ECO:0000256" key="6">
    <source>
        <dbReference type="ARBA" id="ARBA00023012"/>
    </source>
</evidence>
<comment type="caution">
    <text evidence="13">The sequence shown here is derived from an EMBL/GenBank/DDBJ whole genome shotgun (WGS) entry which is preliminary data.</text>
</comment>
<feature type="modified residue" description="Phosphohistidine" evidence="7">
    <location>
        <position position="47"/>
    </location>
</feature>
<dbReference type="InterPro" id="IPR037006">
    <property type="entry name" value="CheA-like_homodim_sf"/>
</dbReference>
<evidence type="ECO:0000256" key="2">
    <source>
        <dbReference type="ARBA" id="ARBA00012438"/>
    </source>
</evidence>
<feature type="domain" description="HPt" evidence="12">
    <location>
        <begin position="1"/>
        <end position="104"/>
    </location>
</feature>